<dbReference type="Proteomes" id="UP000664859">
    <property type="component" value="Unassembled WGS sequence"/>
</dbReference>
<evidence type="ECO:0000256" key="1">
    <source>
        <dbReference type="SAM" id="MobiDB-lite"/>
    </source>
</evidence>
<keyword evidence="2" id="KW-0732">Signal</keyword>
<name>A0A835YQN6_9STRA</name>
<accession>A0A835YQN6</accession>
<evidence type="ECO:0000313" key="4">
    <source>
        <dbReference type="Proteomes" id="UP000664859"/>
    </source>
</evidence>
<feature type="signal peptide" evidence="2">
    <location>
        <begin position="1"/>
        <end position="23"/>
    </location>
</feature>
<dbReference type="AlphaFoldDB" id="A0A835YQN6"/>
<reference evidence="3" key="1">
    <citation type="submission" date="2021-02" db="EMBL/GenBank/DDBJ databases">
        <title>First Annotated Genome of the Yellow-green Alga Tribonema minus.</title>
        <authorList>
            <person name="Mahan K.M."/>
        </authorList>
    </citation>
    <scope>NUCLEOTIDE SEQUENCE</scope>
    <source>
        <strain evidence="3">UTEX B ZZ1240</strain>
    </source>
</reference>
<dbReference type="EMBL" id="JAFCMP010000445">
    <property type="protein sequence ID" value="KAG5179806.1"/>
    <property type="molecule type" value="Genomic_DNA"/>
</dbReference>
<evidence type="ECO:0000313" key="3">
    <source>
        <dbReference type="EMBL" id="KAG5179806.1"/>
    </source>
</evidence>
<feature type="chain" id="PRO_5032314793" evidence="2">
    <location>
        <begin position="24"/>
        <end position="97"/>
    </location>
</feature>
<evidence type="ECO:0000256" key="2">
    <source>
        <dbReference type="SAM" id="SignalP"/>
    </source>
</evidence>
<keyword evidence="4" id="KW-1185">Reference proteome</keyword>
<protein>
    <submittedName>
        <fullName evidence="3">Uncharacterized protein</fullName>
    </submittedName>
</protein>
<organism evidence="3 4">
    <name type="scientific">Tribonema minus</name>
    <dbReference type="NCBI Taxonomy" id="303371"/>
    <lineage>
        <taxon>Eukaryota</taxon>
        <taxon>Sar</taxon>
        <taxon>Stramenopiles</taxon>
        <taxon>Ochrophyta</taxon>
        <taxon>PX clade</taxon>
        <taxon>Xanthophyceae</taxon>
        <taxon>Tribonematales</taxon>
        <taxon>Tribonemataceae</taxon>
        <taxon>Tribonema</taxon>
    </lineage>
</organism>
<gene>
    <name evidence="3" type="ORF">JKP88DRAFT_215489</name>
</gene>
<proteinExistence type="predicted"/>
<feature type="region of interest" description="Disordered" evidence="1">
    <location>
        <begin position="72"/>
        <end position="97"/>
    </location>
</feature>
<comment type="caution">
    <text evidence="3">The sequence shown here is derived from an EMBL/GenBank/DDBJ whole genome shotgun (WGS) entry which is preliminary data.</text>
</comment>
<sequence>MAAFASAMLYAHIMCIDVQLTSGDLPHLPYSPPLLFNNGSCKQSQYGYSGDQCCEKQRAAYAIMVSDPFRSSGNADGPGSTAMSHSMKRVCLRNASM</sequence>